<proteinExistence type="predicted"/>
<dbReference type="Proteomes" id="UP000541444">
    <property type="component" value="Unassembled WGS sequence"/>
</dbReference>
<protein>
    <submittedName>
        <fullName evidence="1">Uncharacterized protein</fullName>
    </submittedName>
</protein>
<dbReference type="EMBL" id="JACGCM010002030">
    <property type="protein sequence ID" value="KAF6145780.1"/>
    <property type="molecule type" value="Genomic_DNA"/>
</dbReference>
<dbReference type="AlphaFoldDB" id="A0A7J7LTD2"/>
<evidence type="ECO:0000313" key="2">
    <source>
        <dbReference type="Proteomes" id="UP000541444"/>
    </source>
</evidence>
<evidence type="ECO:0000313" key="1">
    <source>
        <dbReference type="EMBL" id="KAF6145780.1"/>
    </source>
</evidence>
<comment type="caution">
    <text evidence="1">The sequence shown here is derived from an EMBL/GenBank/DDBJ whole genome shotgun (WGS) entry which is preliminary data.</text>
</comment>
<reference evidence="1 2" key="1">
    <citation type="journal article" date="2020" name="IScience">
        <title>Genome Sequencing of the Endangered Kingdonia uniflora (Circaeasteraceae, Ranunculales) Reveals Potential Mechanisms of Evolutionary Specialization.</title>
        <authorList>
            <person name="Sun Y."/>
            <person name="Deng T."/>
            <person name="Zhang A."/>
            <person name="Moore M.J."/>
            <person name="Landis J.B."/>
            <person name="Lin N."/>
            <person name="Zhang H."/>
            <person name="Zhang X."/>
            <person name="Huang J."/>
            <person name="Zhang X."/>
            <person name="Sun H."/>
            <person name="Wang H."/>
        </authorList>
    </citation>
    <scope>NUCLEOTIDE SEQUENCE [LARGE SCALE GENOMIC DNA]</scope>
    <source>
        <strain evidence="1">TB1705</strain>
        <tissue evidence="1">Leaf</tissue>
    </source>
</reference>
<name>A0A7J7LTD2_9MAGN</name>
<gene>
    <name evidence="1" type="ORF">GIB67_016229</name>
</gene>
<sequence>MLELYKTTTIRERKKFVCIERERELVRAKRENLRSGGREEWGRERCKVQHHITTPLCL</sequence>
<keyword evidence="2" id="KW-1185">Reference proteome</keyword>
<organism evidence="1 2">
    <name type="scientific">Kingdonia uniflora</name>
    <dbReference type="NCBI Taxonomy" id="39325"/>
    <lineage>
        <taxon>Eukaryota</taxon>
        <taxon>Viridiplantae</taxon>
        <taxon>Streptophyta</taxon>
        <taxon>Embryophyta</taxon>
        <taxon>Tracheophyta</taxon>
        <taxon>Spermatophyta</taxon>
        <taxon>Magnoliopsida</taxon>
        <taxon>Ranunculales</taxon>
        <taxon>Circaeasteraceae</taxon>
        <taxon>Kingdonia</taxon>
    </lineage>
</organism>
<accession>A0A7J7LTD2</accession>